<keyword evidence="1" id="KW-0812">Transmembrane</keyword>
<dbReference type="EMBL" id="SLXP01000016">
    <property type="protein sequence ID" value="TCP38922.1"/>
    <property type="molecule type" value="Genomic_DNA"/>
</dbReference>
<keyword evidence="1" id="KW-0472">Membrane</keyword>
<comment type="caution">
    <text evidence="2">The sequence shown here is derived from an EMBL/GenBank/DDBJ whole genome shotgun (WGS) entry which is preliminary data.</text>
</comment>
<reference evidence="2 3" key="1">
    <citation type="submission" date="2019-03" db="EMBL/GenBank/DDBJ databases">
        <title>Genomic Encyclopedia of Type Strains, Phase IV (KMG-IV): sequencing the most valuable type-strain genomes for metagenomic binning, comparative biology and taxonomic classification.</title>
        <authorList>
            <person name="Goeker M."/>
        </authorList>
    </citation>
    <scope>NUCLEOTIDE SEQUENCE [LARGE SCALE GENOMIC DNA]</scope>
    <source>
        <strain evidence="2 3">DSM 18063</strain>
    </source>
</reference>
<organism evidence="2 3">
    <name type="scientific">Rhodovulum marinum</name>
    <dbReference type="NCBI Taxonomy" id="320662"/>
    <lineage>
        <taxon>Bacteria</taxon>
        <taxon>Pseudomonadati</taxon>
        <taxon>Pseudomonadota</taxon>
        <taxon>Alphaproteobacteria</taxon>
        <taxon>Rhodobacterales</taxon>
        <taxon>Paracoccaceae</taxon>
        <taxon>Rhodovulum</taxon>
    </lineage>
</organism>
<evidence type="ECO:0000256" key="1">
    <source>
        <dbReference type="SAM" id="Phobius"/>
    </source>
</evidence>
<dbReference type="Proteomes" id="UP000294835">
    <property type="component" value="Unassembled WGS sequence"/>
</dbReference>
<proteinExistence type="predicted"/>
<dbReference type="AlphaFoldDB" id="A0A4R2PSK1"/>
<accession>A0A4R2PSK1</accession>
<evidence type="ECO:0000313" key="2">
    <source>
        <dbReference type="EMBL" id="TCP38922.1"/>
    </source>
</evidence>
<dbReference type="RefSeq" id="WP_132465576.1">
    <property type="nucleotide sequence ID" value="NZ_SLXP01000016.1"/>
</dbReference>
<dbReference type="OrthoDB" id="8601734at2"/>
<keyword evidence="1" id="KW-1133">Transmembrane helix</keyword>
<feature type="transmembrane region" description="Helical" evidence="1">
    <location>
        <begin position="6"/>
        <end position="26"/>
    </location>
</feature>
<keyword evidence="3" id="KW-1185">Reference proteome</keyword>
<evidence type="ECO:0000313" key="3">
    <source>
        <dbReference type="Proteomes" id="UP000294835"/>
    </source>
</evidence>
<sequence length="171" mass="18210">MFLELIASFVAGLGAAGVMLALNLATGRRLPRWLMPVAGGVAMIGFAVWSEYSWATRTAGGLPQGVVEITRVPESRPWKPWTYLAPQATRLMAADVAGAARRQDAPDTRLVTLYFFARWQPAQSAPVLVDCTAPARADVTDAALADPAAASWRALSPDDPLVRTVCDDGAS</sequence>
<protein>
    <submittedName>
        <fullName evidence="2">Uncharacterized protein</fullName>
    </submittedName>
</protein>
<feature type="transmembrane region" description="Helical" evidence="1">
    <location>
        <begin position="33"/>
        <end position="49"/>
    </location>
</feature>
<name>A0A4R2PSK1_9RHOB</name>
<gene>
    <name evidence="2" type="ORF">EV662_11676</name>
</gene>